<dbReference type="Gene3D" id="2.60.120.1440">
    <property type="match status" value="1"/>
</dbReference>
<dbReference type="KEGG" id="soa:G3M56_004570"/>
<gene>
    <name evidence="1" type="ORF">G3M56_004570</name>
</gene>
<dbReference type="GO" id="GO:0016989">
    <property type="term" value="F:sigma factor antagonist activity"/>
    <property type="evidence" value="ECO:0007669"/>
    <property type="project" value="TreeGrafter"/>
</dbReference>
<reference evidence="1 2" key="1">
    <citation type="submission" date="2020-12" db="EMBL/GenBank/DDBJ databases">
        <title>Sulforoseuscoccus oceanibium gen. nov., sp. nov., a representative of the phylum Verrucomicrobia with special cytoplasmic membrane, and proposal of Sulforoseuscoccusaceae fam. nov.</title>
        <authorList>
            <person name="Xi F."/>
        </authorList>
    </citation>
    <scope>NUCLEOTIDE SEQUENCE [LARGE SCALE GENOMIC DNA]</scope>
    <source>
        <strain evidence="1 2">T37</strain>
    </source>
</reference>
<protein>
    <submittedName>
        <fullName evidence="1">FecR domain-containing protein</fullName>
    </submittedName>
</protein>
<organism evidence="1 2">
    <name type="scientific">Sulfuriroseicoccus oceanibius</name>
    <dbReference type="NCBI Taxonomy" id="2707525"/>
    <lineage>
        <taxon>Bacteria</taxon>
        <taxon>Pseudomonadati</taxon>
        <taxon>Verrucomicrobiota</taxon>
        <taxon>Verrucomicrobiia</taxon>
        <taxon>Verrucomicrobiales</taxon>
        <taxon>Verrucomicrobiaceae</taxon>
        <taxon>Sulfuriroseicoccus</taxon>
    </lineage>
</organism>
<dbReference type="InterPro" id="IPR013320">
    <property type="entry name" value="ConA-like_dom_sf"/>
</dbReference>
<evidence type="ECO:0000313" key="1">
    <source>
        <dbReference type="EMBL" id="QQL45861.1"/>
    </source>
</evidence>
<dbReference type="InterPro" id="IPR012373">
    <property type="entry name" value="Ferrdict_sens_TM"/>
</dbReference>
<proteinExistence type="predicted"/>
<dbReference type="Proteomes" id="UP000475117">
    <property type="component" value="Chromosome"/>
</dbReference>
<sequence>MNLEELELLVGDLLDGSLSGEKRAELEAALMASPEARERFSELLQLHNAMEIHTEGLPSAKWGRAVIPVERVMRRQRRKIMRIAVMAAAAVIVLGAVVMRMIHVPHAAELAGFEVARGTRFEVTHAVDRANPTGGALHAGSRMVISQGAVELKFESGVRSVVQAPADLTLDAEGVVSLDEGVAWFHVPADAVGFEVVAREVRIVDLGTEFGVVSSGMVADEVHVFDGRVAVTHLWGGDSTRRELVAGEAVRATDEEELEAQATDRSRFTSVLPDGLPYLHWSFDGADPFQVRGTYNAVSRIKTGDVAGLSNPELVPGVVGNAVVFNGERQALVTNWPGFTGKRARTVSFWMRLPAGVGQSGLNGIVGWGDPELYGGKWKVLVCDGEEADSQVVRVSWGAHWADGSIDVNDGEWHHVVVTTTGQVDAAGHLDIAVYVDGVRDAHRFEGTEESGPVHEMRTGSRTQAAQPLMFGSSLQSRIEDRFFFKGEIDELFIHAGHVTAEEVARMRELSGAQN</sequence>
<accession>A0A6B3LDH2</accession>
<name>A0A6B3LDH2_9BACT</name>
<dbReference type="Pfam" id="PF13385">
    <property type="entry name" value="Laminin_G_3"/>
    <property type="match status" value="1"/>
</dbReference>
<keyword evidence="2" id="KW-1185">Reference proteome</keyword>
<dbReference type="SUPFAM" id="SSF49899">
    <property type="entry name" value="Concanavalin A-like lectins/glucanases"/>
    <property type="match status" value="1"/>
</dbReference>
<dbReference type="Gene3D" id="2.60.120.200">
    <property type="match status" value="1"/>
</dbReference>
<dbReference type="RefSeq" id="WP_164364587.1">
    <property type="nucleotide sequence ID" value="NZ_CP066776.1"/>
</dbReference>
<dbReference type="AlphaFoldDB" id="A0A6B3LDH2"/>
<dbReference type="EMBL" id="CP066776">
    <property type="protein sequence ID" value="QQL45861.1"/>
    <property type="molecule type" value="Genomic_DNA"/>
</dbReference>
<dbReference type="PANTHER" id="PTHR30273:SF2">
    <property type="entry name" value="PROTEIN FECR"/>
    <property type="match status" value="1"/>
</dbReference>
<evidence type="ECO:0000313" key="2">
    <source>
        <dbReference type="Proteomes" id="UP000475117"/>
    </source>
</evidence>
<dbReference type="PANTHER" id="PTHR30273">
    <property type="entry name" value="PERIPLASMIC SIGNAL SENSOR AND SIGMA FACTOR ACTIVATOR FECR-RELATED"/>
    <property type="match status" value="1"/>
</dbReference>